<feature type="domain" description="UBP-type" evidence="1">
    <location>
        <begin position="1"/>
        <end position="80"/>
    </location>
</feature>
<dbReference type="InterPro" id="IPR013083">
    <property type="entry name" value="Znf_RING/FYVE/PHD"/>
</dbReference>
<name>A0ABS2UI97_9ACTN</name>
<evidence type="ECO:0000259" key="1">
    <source>
        <dbReference type="PROSITE" id="PS50271"/>
    </source>
</evidence>
<reference evidence="2 3" key="1">
    <citation type="journal article" date="2016" name="Arch. Microbiol.">
        <title>Streptomyces zhihengii sp. nov., isolated from rhizospheric soil of Psammosilene tunicoides.</title>
        <authorList>
            <person name="Huang M.J."/>
            <person name="Fei J.J."/>
            <person name="Salam N."/>
            <person name="Kim C.J."/>
            <person name="Hozzein W.N."/>
            <person name="Xiao M."/>
            <person name="Huang H.Q."/>
            <person name="Li W.J."/>
        </authorList>
    </citation>
    <scope>NUCLEOTIDE SEQUENCE [LARGE SCALE GENOMIC DNA]</scope>
    <source>
        <strain evidence="2 3">YIM T102</strain>
    </source>
</reference>
<dbReference type="PROSITE" id="PS50271">
    <property type="entry name" value="ZF_UBP"/>
    <property type="match status" value="1"/>
</dbReference>
<dbReference type="Gene3D" id="3.30.40.10">
    <property type="entry name" value="Zinc/RING finger domain, C3HC4 (zinc finger)"/>
    <property type="match status" value="1"/>
</dbReference>
<dbReference type="InterPro" id="IPR001607">
    <property type="entry name" value="Znf_UBP"/>
</dbReference>
<dbReference type="SMART" id="SM00290">
    <property type="entry name" value="ZnF_UBP"/>
    <property type="match status" value="1"/>
</dbReference>
<gene>
    <name evidence="2" type="ORF">JE024_01020</name>
</gene>
<protein>
    <submittedName>
        <fullName evidence="2">UBP-type zinc finger domain-containing protein</fullName>
    </submittedName>
</protein>
<dbReference type="Pfam" id="PF02148">
    <property type="entry name" value="zf-UBP"/>
    <property type="match status" value="1"/>
</dbReference>
<sequence>MPPPLPHPGECEDCVPGAPGRVRLRRCTGCGHVGCCDSSRGRHAYAHFEETGHPVAVSLASDEAWAWCYADEVFLVRDGG</sequence>
<evidence type="ECO:0000313" key="2">
    <source>
        <dbReference type="EMBL" id="MBM9617331.1"/>
    </source>
</evidence>
<dbReference type="SUPFAM" id="SSF57850">
    <property type="entry name" value="RING/U-box"/>
    <property type="match status" value="1"/>
</dbReference>
<keyword evidence="3" id="KW-1185">Reference proteome</keyword>
<evidence type="ECO:0000313" key="3">
    <source>
        <dbReference type="Proteomes" id="UP000664109"/>
    </source>
</evidence>
<organism evidence="2 3">
    <name type="scientific">Streptomyces zhihengii</name>
    <dbReference type="NCBI Taxonomy" id="1818004"/>
    <lineage>
        <taxon>Bacteria</taxon>
        <taxon>Bacillati</taxon>
        <taxon>Actinomycetota</taxon>
        <taxon>Actinomycetes</taxon>
        <taxon>Kitasatosporales</taxon>
        <taxon>Streptomycetaceae</taxon>
        <taxon>Streptomyces</taxon>
    </lineage>
</organism>
<dbReference type="EMBL" id="JAFEJA010000001">
    <property type="protein sequence ID" value="MBM9617331.1"/>
    <property type="molecule type" value="Genomic_DNA"/>
</dbReference>
<proteinExistence type="predicted"/>
<accession>A0ABS2UI97</accession>
<dbReference type="Proteomes" id="UP000664109">
    <property type="component" value="Unassembled WGS sequence"/>
</dbReference>
<comment type="caution">
    <text evidence="2">The sequence shown here is derived from an EMBL/GenBank/DDBJ whole genome shotgun (WGS) entry which is preliminary data.</text>
</comment>